<dbReference type="RefSeq" id="WP_055559013.1">
    <property type="nucleotide sequence ID" value="NZ_CP054926.1"/>
</dbReference>
<dbReference type="EMBL" id="JBEJUE010000057">
    <property type="protein sequence ID" value="MER0429358.1"/>
    <property type="molecule type" value="Genomic_DNA"/>
</dbReference>
<keyword evidence="2" id="KW-1133">Transmembrane helix</keyword>
<dbReference type="Proteomes" id="UP001456562">
    <property type="component" value="Unassembled WGS sequence"/>
</dbReference>
<keyword evidence="6" id="KW-1185">Reference proteome</keyword>
<feature type="region of interest" description="Disordered" evidence="1">
    <location>
        <begin position="66"/>
        <end position="89"/>
    </location>
</feature>
<feature type="transmembrane region" description="Helical" evidence="2">
    <location>
        <begin position="34"/>
        <end position="55"/>
    </location>
</feature>
<evidence type="ECO:0000313" key="4">
    <source>
        <dbReference type="EMBL" id="QKW41074.1"/>
    </source>
</evidence>
<proteinExistence type="predicted"/>
<evidence type="ECO:0000256" key="1">
    <source>
        <dbReference type="SAM" id="MobiDB-lite"/>
    </source>
</evidence>
<dbReference type="Proteomes" id="UP000509345">
    <property type="component" value="Chromosome"/>
</dbReference>
<name>A0A7H8MGV3_STRMI</name>
<gene>
    <name evidence="3" type="ORF">ABR748_34945</name>
    <name evidence="4" type="ORF">HUT09_00080</name>
</gene>
<keyword evidence="2" id="KW-0812">Transmembrane</keyword>
<dbReference type="AlphaFoldDB" id="A0A7H8MGV3"/>
<reference evidence="4 5" key="1">
    <citation type="submission" date="2020-06" db="EMBL/GenBank/DDBJ databases">
        <title>Genome mining for natural products.</title>
        <authorList>
            <person name="Zhang B."/>
            <person name="Shi J."/>
            <person name="Ge H."/>
        </authorList>
    </citation>
    <scope>NUCLEOTIDE SEQUENCE [LARGE SCALE GENOMIC DNA]</scope>
    <source>
        <strain evidence="4 5">NA06532</strain>
    </source>
</reference>
<reference evidence="3 6" key="2">
    <citation type="submission" date="2024-01" db="EMBL/GenBank/DDBJ databases">
        <title>Metagenomic exploration of the rhizosphere soil microbial community and their significance in facilitating the development of wild simulated ginseng.</title>
        <authorList>
            <person name="Huang J."/>
        </authorList>
    </citation>
    <scope>NUCLEOTIDE SEQUENCE [LARGE SCALE GENOMIC DNA]</scope>
    <source>
        <strain evidence="3 6">WY141</strain>
    </source>
</reference>
<organism evidence="4 5">
    <name type="scientific">Streptomyces microflavus</name>
    <name type="common">Streptomyces lipmanii</name>
    <dbReference type="NCBI Taxonomy" id="1919"/>
    <lineage>
        <taxon>Bacteria</taxon>
        <taxon>Bacillati</taxon>
        <taxon>Actinomycetota</taxon>
        <taxon>Actinomycetes</taxon>
        <taxon>Kitasatosporales</taxon>
        <taxon>Streptomycetaceae</taxon>
        <taxon>Streptomyces</taxon>
    </lineage>
</organism>
<evidence type="ECO:0000256" key="2">
    <source>
        <dbReference type="SAM" id="Phobius"/>
    </source>
</evidence>
<sequence length="89" mass="9105">MAIAVLVVVAVLFLIIFGAACFAIFHLKTTPVRIAAVILAMGTLIGAMVPIVRLLTEPQQPVPTVAAADAVPGPPEPAERSSHPAGKGI</sequence>
<feature type="transmembrane region" description="Helical" evidence="2">
    <location>
        <begin position="6"/>
        <end position="27"/>
    </location>
</feature>
<evidence type="ECO:0000313" key="6">
    <source>
        <dbReference type="Proteomes" id="UP001456562"/>
    </source>
</evidence>
<dbReference type="GeneID" id="87629584"/>
<accession>A0A7H8MGV3</accession>
<evidence type="ECO:0000313" key="5">
    <source>
        <dbReference type="Proteomes" id="UP000509345"/>
    </source>
</evidence>
<keyword evidence="2" id="KW-0472">Membrane</keyword>
<protein>
    <submittedName>
        <fullName evidence="4">Uncharacterized protein</fullName>
    </submittedName>
</protein>
<dbReference type="EMBL" id="CP054926">
    <property type="protein sequence ID" value="QKW41074.1"/>
    <property type="molecule type" value="Genomic_DNA"/>
</dbReference>
<evidence type="ECO:0000313" key="3">
    <source>
        <dbReference type="EMBL" id="MER0429358.1"/>
    </source>
</evidence>